<gene>
    <name evidence="5" type="ordered locus">Kfla_4972</name>
</gene>
<accession>D2Q242</accession>
<evidence type="ECO:0000256" key="3">
    <source>
        <dbReference type="ARBA" id="ARBA00023027"/>
    </source>
</evidence>
<comment type="similarity">
    <text evidence="1">Belongs to the NAD(P)-dependent epimerase/dehydratase family.</text>
</comment>
<dbReference type="KEGG" id="kfl:Kfla_4972"/>
<evidence type="ECO:0000256" key="1">
    <source>
        <dbReference type="ARBA" id="ARBA00007637"/>
    </source>
</evidence>
<proteinExistence type="inferred from homology"/>
<dbReference type="EMBL" id="CP001736">
    <property type="protein sequence ID" value="ADB33988.1"/>
    <property type="molecule type" value="Genomic_DNA"/>
</dbReference>
<dbReference type="PANTHER" id="PTHR43103">
    <property type="entry name" value="NUCLEOSIDE-DIPHOSPHATE-SUGAR EPIMERASE"/>
    <property type="match status" value="1"/>
</dbReference>
<dbReference type="STRING" id="479435.Kfla_4972"/>
<keyword evidence="3" id="KW-0520">NAD</keyword>
<feature type="domain" description="NAD-dependent epimerase/dehydratase" evidence="4">
    <location>
        <begin position="3"/>
        <end position="164"/>
    </location>
</feature>
<dbReference type="InterPro" id="IPR001509">
    <property type="entry name" value="Epimerase_deHydtase"/>
</dbReference>
<dbReference type="RefSeq" id="WP_012922542.1">
    <property type="nucleotide sequence ID" value="NC_013729.1"/>
</dbReference>
<reference evidence="6" key="1">
    <citation type="submission" date="2009-09" db="EMBL/GenBank/DDBJ databases">
        <title>The complete genome of Kribbella flavida DSM 17836.</title>
        <authorList>
            <consortium name="US DOE Joint Genome Institute (JGI-PGF)"/>
            <person name="Lucas S."/>
            <person name="Copeland A."/>
            <person name="Lapidus A."/>
            <person name="Glavina del Rio T."/>
            <person name="Dalin E."/>
            <person name="Tice H."/>
            <person name="Bruce D."/>
            <person name="Goodwin L."/>
            <person name="Pitluck S."/>
            <person name="Kyrpides N."/>
            <person name="Mavromatis K."/>
            <person name="Ivanova N."/>
            <person name="Saunders E."/>
            <person name="Brettin T."/>
            <person name="Detter J.C."/>
            <person name="Han C."/>
            <person name="Larimer F."/>
            <person name="Land M."/>
            <person name="Hauser L."/>
            <person name="Markowitz V."/>
            <person name="Cheng J.-F."/>
            <person name="Hugenholtz P."/>
            <person name="Woyke T."/>
            <person name="Wu D."/>
            <person name="Pukall R."/>
            <person name="Klenk H.-P."/>
            <person name="Eisen J.A."/>
        </authorList>
    </citation>
    <scope>NUCLEOTIDE SEQUENCE [LARGE SCALE GENOMIC DNA]</scope>
    <source>
        <strain evidence="6">DSM 17836 / JCM 10339 / NBRC 14399</strain>
    </source>
</reference>
<dbReference type="Gene3D" id="3.40.50.720">
    <property type="entry name" value="NAD(P)-binding Rossmann-like Domain"/>
    <property type="match status" value="1"/>
</dbReference>
<organism evidence="5 6">
    <name type="scientific">Kribbella flavida (strain DSM 17836 / JCM 10339 / NBRC 14399)</name>
    <dbReference type="NCBI Taxonomy" id="479435"/>
    <lineage>
        <taxon>Bacteria</taxon>
        <taxon>Bacillati</taxon>
        <taxon>Actinomycetota</taxon>
        <taxon>Actinomycetes</taxon>
        <taxon>Propionibacteriales</taxon>
        <taxon>Kribbellaceae</taxon>
        <taxon>Kribbella</taxon>
    </lineage>
</organism>
<name>D2Q242_KRIFD</name>
<dbReference type="SUPFAM" id="SSF51735">
    <property type="entry name" value="NAD(P)-binding Rossmann-fold domains"/>
    <property type="match status" value="1"/>
</dbReference>
<protein>
    <submittedName>
        <fullName evidence="5">NAD-dependent epimerase/dehydratase</fullName>
    </submittedName>
</protein>
<dbReference type="AlphaFoldDB" id="D2Q242"/>
<dbReference type="PANTHER" id="PTHR43103:SF5">
    <property type="entry name" value="4-EPIMERASE, PUTATIVE (AFU_ORTHOLOGUE AFUA_7G00360)-RELATED"/>
    <property type="match status" value="1"/>
</dbReference>
<dbReference type="Proteomes" id="UP000007967">
    <property type="component" value="Chromosome"/>
</dbReference>
<sequence length="262" mass="27651">MLIVVTGAAGLVGGLLRPRLARPGRTLRLVDVAPIDDLSDGEQFVQASVTDLDAMERVCTGADLLVHLGGHSSERPWQQILETNIQGGYVVLEAAHRTGVPRVLLGSSLHATGYVRADEAAAEPVLQPCPDTYYGVGKVTLEALGSLYADRCGLIVVSARICTVGETIGTGGRTLSTWVSPGDLARLVEATAILDKPGHHLVWAVSDNTRGWFSLAAGRAIGFHPEDDAEHHIGPGTDQTHDPHAVLAGAFVDDDHPLGGTW</sequence>
<evidence type="ECO:0000313" key="5">
    <source>
        <dbReference type="EMBL" id="ADB33988.1"/>
    </source>
</evidence>
<evidence type="ECO:0000256" key="2">
    <source>
        <dbReference type="ARBA" id="ARBA00023002"/>
    </source>
</evidence>
<dbReference type="Pfam" id="PF01370">
    <property type="entry name" value="Epimerase"/>
    <property type="match status" value="1"/>
</dbReference>
<evidence type="ECO:0000313" key="6">
    <source>
        <dbReference type="Proteomes" id="UP000007967"/>
    </source>
</evidence>
<keyword evidence="6" id="KW-1185">Reference proteome</keyword>
<evidence type="ECO:0000259" key="4">
    <source>
        <dbReference type="Pfam" id="PF01370"/>
    </source>
</evidence>
<dbReference type="eggNOG" id="COG0451">
    <property type="taxonomic scope" value="Bacteria"/>
</dbReference>
<dbReference type="InterPro" id="IPR036291">
    <property type="entry name" value="NAD(P)-bd_dom_sf"/>
</dbReference>
<reference evidence="5 6" key="2">
    <citation type="journal article" date="2010" name="Stand. Genomic Sci.">
        <title>Complete genome sequence of Kribbella flavida type strain (IFO 14399).</title>
        <authorList>
            <person name="Pukall R."/>
            <person name="Lapidus A."/>
            <person name="Glavina Del Rio T."/>
            <person name="Copeland A."/>
            <person name="Tice H."/>
            <person name="Cheng J.-F."/>
            <person name="Lucas S."/>
            <person name="Chen F."/>
            <person name="Nolan M."/>
            <person name="LaButti K."/>
            <person name="Pati A."/>
            <person name="Ivanova N."/>
            <person name="Mavrommatis K."/>
            <person name="Mikhailova N."/>
            <person name="Pitluck S."/>
            <person name="Bruce D."/>
            <person name="Goodwin L."/>
            <person name="Land M."/>
            <person name="Hauser L."/>
            <person name="Chang Y.-J."/>
            <person name="Jeffries C.D."/>
            <person name="Chen A."/>
            <person name="Palaniappan K."/>
            <person name="Chain P."/>
            <person name="Rohde M."/>
            <person name="Goeker M."/>
            <person name="Bristow J."/>
            <person name="Eisen J.A."/>
            <person name="Markowitz V."/>
            <person name="Hugenholtz P."/>
            <person name="Kyrpides N.C."/>
            <person name="Klenk H.-P."/>
            <person name="Brettin T."/>
        </authorList>
    </citation>
    <scope>NUCLEOTIDE SEQUENCE [LARGE SCALE GENOMIC DNA]</scope>
    <source>
        <strain evidence="6">DSM 17836 / JCM 10339 / NBRC 14399</strain>
    </source>
</reference>
<dbReference type="GO" id="GO:0016491">
    <property type="term" value="F:oxidoreductase activity"/>
    <property type="evidence" value="ECO:0007669"/>
    <property type="project" value="UniProtKB-KW"/>
</dbReference>
<dbReference type="HOGENOM" id="CLU_079334_0_0_11"/>
<keyword evidence="2" id="KW-0560">Oxidoreductase</keyword>